<keyword evidence="2" id="KW-0472">Membrane</keyword>
<accession>A0A5J6ZA85</accession>
<dbReference type="RefSeq" id="WP_151903455.1">
    <property type="nucleotide sequence ID" value="NZ_CP045032.1"/>
</dbReference>
<sequence>MTENARQADDSERYIGRNPDQTPRDQIAKTLAAGAGVAGGLAFTASILGATAVSIAALCFALVMIAGLTYLTKRNLLILNWLIETSGDHWTRWHWIILLCPCALIPTSILLGWDTSRWALPLAAIFGATCGYALYRVVRYEAFWSEEAQAELETLQPRKKK</sequence>
<protein>
    <submittedName>
        <fullName evidence="3">Uncharacterized protein</fullName>
    </submittedName>
</protein>
<evidence type="ECO:0000256" key="2">
    <source>
        <dbReference type="SAM" id="Phobius"/>
    </source>
</evidence>
<reference evidence="4" key="1">
    <citation type="submission" date="2019-10" db="EMBL/GenBank/DDBJ databases">
        <title>Complete genome sequence of Corynebacterium urogenitalis DSM 108747, isolated from the genital tract of a cow.</title>
        <authorList>
            <person name="Ruckert C."/>
            <person name="Ballas P."/>
            <person name="Wagener K."/>
            <person name="Drillich M."/>
            <person name="Kaempfer P."/>
            <person name="Busse H.-J."/>
            <person name="Ehling-Schulz M."/>
        </authorList>
    </citation>
    <scope>NUCLEOTIDE SEQUENCE [LARGE SCALE GENOMIC DNA]</scope>
    <source>
        <strain evidence="4">LMM 1652</strain>
    </source>
</reference>
<dbReference type="EMBL" id="CP045032">
    <property type="protein sequence ID" value="QFQ03182.1"/>
    <property type="molecule type" value="Genomic_DNA"/>
</dbReference>
<keyword evidence="2" id="KW-0812">Transmembrane</keyword>
<keyword evidence="2" id="KW-1133">Transmembrane helix</keyword>
<feature type="transmembrane region" description="Helical" evidence="2">
    <location>
        <begin position="118"/>
        <end position="135"/>
    </location>
</feature>
<feature type="region of interest" description="Disordered" evidence="1">
    <location>
        <begin position="1"/>
        <end position="22"/>
    </location>
</feature>
<evidence type="ECO:0000313" key="4">
    <source>
        <dbReference type="Proteomes" id="UP000326711"/>
    </source>
</evidence>
<dbReference type="AlphaFoldDB" id="A0A5J6ZA85"/>
<keyword evidence="4" id="KW-1185">Reference proteome</keyword>
<organism evidence="3 4">
    <name type="scientific">Corynebacterium urogenitale</name>
    <dbReference type="NCBI Taxonomy" id="2487892"/>
    <lineage>
        <taxon>Bacteria</taxon>
        <taxon>Bacillati</taxon>
        <taxon>Actinomycetota</taxon>
        <taxon>Actinomycetes</taxon>
        <taxon>Mycobacteriales</taxon>
        <taxon>Corynebacteriaceae</taxon>
        <taxon>Corynebacterium</taxon>
    </lineage>
</organism>
<name>A0A5J6ZA85_9CORY</name>
<gene>
    <name evidence="3" type="ORF">CUROG_09190</name>
</gene>
<evidence type="ECO:0000313" key="3">
    <source>
        <dbReference type="EMBL" id="QFQ03182.1"/>
    </source>
</evidence>
<feature type="transmembrane region" description="Helical" evidence="2">
    <location>
        <begin position="93"/>
        <end position="112"/>
    </location>
</feature>
<evidence type="ECO:0000256" key="1">
    <source>
        <dbReference type="SAM" id="MobiDB-lite"/>
    </source>
</evidence>
<dbReference type="Proteomes" id="UP000326711">
    <property type="component" value="Chromosome"/>
</dbReference>
<feature type="transmembrane region" description="Helical" evidence="2">
    <location>
        <begin position="47"/>
        <end position="72"/>
    </location>
</feature>
<dbReference type="KEGG" id="cuo:CUROG_09190"/>
<proteinExistence type="predicted"/>
<feature type="compositionally biased region" description="Basic and acidic residues" evidence="1">
    <location>
        <begin position="1"/>
        <end position="15"/>
    </location>
</feature>